<dbReference type="EMBL" id="DF820463">
    <property type="protein sequence ID" value="GAK55090.1"/>
    <property type="molecule type" value="Genomic_DNA"/>
</dbReference>
<keyword evidence="2" id="KW-1185">Reference proteome</keyword>
<gene>
    <name evidence="1" type="ORF">U27_01921</name>
</gene>
<dbReference type="HOGENOM" id="CLU_2380365_0_0_0"/>
<dbReference type="STRING" id="1499967.U27_01921"/>
<organism evidence="1 2">
    <name type="scientific">Vecturithrix granuli</name>
    <dbReference type="NCBI Taxonomy" id="1499967"/>
    <lineage>
        <taxon>Bacteria</taxon>
        <taxon>Candidatus Moduliflexota</taxon>
        <taxon>Candidatus Vecturitrichia</taxon>
        <taxon>Candidatus Vecturitrichales</taxon>
        <taxon>Candidatus Vecturitrichaceae</taxon>
        <taxon>Candidatus Vecturithrix</taxon>
    </lineage>
</organism>
<evidence type="ECO:0000313" key="1">
    <source>
        <dbReference type="EMBL" id="GAK55090.1"/>
    </source>
</evidence>
<dbReference type="AlphaFoldDB" id="A0A0S6W9H4"/>
<dbReference type="Proteomes" id="UP000030661">
    <property type="component" value="Unassembled WGS sequence"/>
</dbReference>
<sequence>MKKLSSSLDKHTGRLQKFSVPVNNSVLECKSSPFAYQFFGKHSQAKVELSHSSQLSQNYLQQQFSCAFSLLLQDTSEMSGLTEQNSCQSKGMKL</sequence>
<proteinExistence type="predicted"/>
<reference evidence="1 2" key="1">
    <citation type="journal article" date="2015" name="PeerJ">
        <title>First genomic representation of candidate bacterial phylum KSB3 points to enhanced environmental sensing as a trigger of wastewater bulking.</title>
        <authorList>
            <person name="Sekiguchi Y."/>
            <person name="Ohashi A."/>
            <person name="Parks D.H."/>
            <person name="Yamauchi T."/>
            <person name="Tyson G.W."/>
            <person name="Hugenholtz P."/>
        </authorList>
    </citation>
    <scope>NUCLEOTIDE SEQUENCE [LARGE SCALE GENOMIC DNA]</scope>
</reference>
<accession>A0A0S6W9H4</accession>
<name>A0A0S6W9H4_VECG1</name>
<evidence type="ECO:0000313" key="2">
    <source>
        <dbReference type="Proteomes" id="UP000030661"/>
    </source>
</evidence>
<protein>
    <submittedName>
        <fullName evidence="1">Uncharacterized protein</fullName>
    </submittedName>
</protein>